<reference evidence="2" key="1">
    <citation type="submission" date="2021-03" db="EMBL/GenBank/DDBJ databases">
        <title>Draft genome sequence of rust myrtle Austropuccinia psidii MF-1, a brazilian biotype.</title>
        <authorList>
            <person name="Quecine M.C."/>
            <person name="Pachon D.M.R."/>
            <person name="Bonatelli M.L."/>
            <person name="Correr F.H."/>
            <person name="Franceschini L.M."/>
            <person name="Leite T.F."/>
            <person name="Margarido G.R.A."/>
            <person name="Almeida C.A."/>
            <person name="Ferrarezi J.A."/>
            <person name="Labate C.A."/>
        </authorList>
    </citation>
    <scope>NUCLEOTIDE SEQUENCE</scope>
    <source>
        <strain evidence="2">MF-1</strain>
    </source>
</reference>
<organism evidence="2 3">
    <name type="scientific">Austropuccinia psidii MF-1</name>
    <dbReference type="NCBI Taxonomy" id="1389203"/>
    <lineage>
        <taxon>Eukaryota</taxon>
        <taxon>Fungi</taxon>
        <taxon>Dikarya</taxon>
        <taxon>Basidiomycota</taxon>
        <taxon>Pucciniomycotina</taxon>
        <taxon>Pucciniomycetes</taxon>
        <taxon>Pucciniales</taxon>
        <taxon>Sphaerophragmiaceae</taxon>
        <taxon>Austropuccinia</taxon>
    </lineage>
</organism>
<dbReference type="AlphaFoldDB" id="A0A9Q3CWT8"/>
<proteinExistence type="predicted"/>
<dbReference type="Proteomes" id="UP000765509">
    <property type="component" value="Unassembled WGS sequence"/>
</dbReference>
<evidence type="ECO:0000313" key="3">
    <source>
        <dbReference type="Proteomes" id="UP000765509"/>
    </source>
</evidence>
<dbReference type="InterPro" id="IPR053228">
    <property type="entry name" value="Stereospecific_Lipase"/>
</dbReference>
<accession>A0A9Q3CWT8</accession>
<dbReference type="EMBL" id="AVOT02010488">
    <property type="protein sequence ID" value="MBW0490258.1"/>
    <property type="molecule type" value="Genomic_DNA"/>
</dbReference>
<keyword evidence="3" id="KW-1185">Reference proteome</keyword>
<protein>
    <recommendedName>
        <fullName evidence="4">AB hydrolase-1 domain-containing protein</fullName>
    </recommendedName>
</protein>
<name>A0A9Q3CWT8_9BASI</name>
<gene>
    <name evidence="2" type="ORF">O181_029973</name>
</gene>
<dbReference type="SUPFAM" id="SSF53474">
    <property type="entry name" value="alpha/beta-Hydrolases"/>
    <property type="match status" value="1"/>
</dbReference>
<feature type="signal peptide" evidence="1">
    <location>
        <begin position="1"/>
        <end position="22"/>
    </location>
</feature>
<dbReference type="PANTHER" id="PTHR37574">
    <property type="entry name" value="LIPASE B"/>
    <property type="match status" value="1"/>
</dbReference>
<dbReference type="OrthoDB" id="4605274at2759"/>
<dbReference type="InterPro" id="IPR029058">
    <property type="entry name" value="AB_hydrolase_fold"/>
</dbReference>
<comment type="caution">
    <text evidence="2">The sequence shown here is derived from an EMBL/GenBank/DDBJ whole genome shotgun (WGS) entry which is preliminary data.</text>
</comment>
<evidence type="ECO:0000256" key="1">
    <source>
        <dbReference type="SAM" id="SignalP"/>
    </source>
</evidence>
<dbReference type="PANTHER" id="PTHR37574:SF1">
    <property type="entry name" value="LIPASE B"/>
    <property type="match status" value="1"/>
</dbReference>
<evidence type="ECO:0000313" key="2">
    <source>
        <dbReference type="EMBL" id="MBW0490258.1"/>
    </source>
</evidence>
<dbReference type="Gene3D" id="3.40.50.1820">
    <property type="entry name" value="alpha/beta hydrolase"/>
    <property type="match status" value="1"/>
</dbReference>
<keyword evidence="1" id="KW-0732">Signal</keyword>
<feature type="chain" id="PRO_5040168243" description="AB hydrolase-1 domain-containing protein" evidence="1">
    <location>
        <begin position="23"/>
        <end position="434"/>
    </location>
</feature>
<sequence length="434" mass="46474">MKFQGKSFKTSFLLALVPLTFSTVISSSVSLDIPSVRRSLSAISPINLIKGGSGLGITFDNGYKYDVTASPKGPLPPRTSGDAPWTQAESSYRIMISCPGGIKNKPKGIVLLVPGTGTNGSESYKSTPFYQGLPSLGFDLCWIDLPNYSMSDMQLSAEFIAYAVKFLAPKSRGGKLNIISYSQGGPDVQWASTFWPSIQGLVTGFIAVAPSMKGSDSTNLLCVLSVATGGCLPSVLQQLSTSNFMKAATSLKDTRSPAYALLPTTIIYSRSDEIVTPQVGPNASSRLLGASNIAIQDICGAAHLVGHFGIMGDMGVYAIALDALLKGRPANQTTVDRSYCNKSASSLGFQLGNLENDLKEAFRTGVGGERGDMLASELRTLRIPAEPYLQKYVCDRGVLRRQAVHSHINLLIIQLCKWQCSVCGSLIVYNRLLQ</sequence>
<evidence type="ECO:0008006" key="4">
    <source>
        <dbReference type="Google" id="ProtNLM"/>
    </source>
</evidence>